<dbReference type="CDD" id="cd01992">
    <property type="entry name" value="TilS_N"/>
    <property type="match status" value="1"/>
</dbReference>
<dbReference type="InterPro" id="IPR012795">
    <property type="entry name" value="tRNA_Ile_lys_synt_N"/>
</dbReference>
<dbReference type="NCBIfam" id="TIGR02432">
    <property type="entry name" value="lysidine_TilS_N"/>
    <property type="match status" value="1"/>
</dbReference>
<dbReference type="RefSeq" id="WP_016338426.1">
    <property type="nucleotide sequence ID" value="NC_021280.1"/>
</dbReference>
<dbReference type="EC" id="6.3.4.19" evidence="6"/>
<sequence>MMRYDLLKPDRKYIIAVSGGPDSIFLLDNIYNNSDLNINNFIVCFVNYQKREDSYYDQQIVEQYCQTRKIKLLVKTVTPADYLQYQKLSHNFQAIARYLRYDFFLEVAKQYDCLAVLIAHNLTDNIETFLLQKQRNGMVEYYGLSVESTYFSKVLQDQLTIKRIMLDVSRQFILEYLSNNKINYAIDSTNILPIYHRNIIRQEIQDLNIMDLLTEMQTYNTINDQLKDLTTSYFLANKGTINIKTWQAISDPNLKQMILFNYFKKLGLASLITNKKRKFLIELREELESKKPNIIVAINKEYYFVKSYQVVKVIKQTELEVVSTVINNNATKAFWKNYQIDKGTCQKYSFKINPNQYPLLITNDIEKLRTIIIKNKKLNRWFIDEKIDLFSRYDYYVLDQKNNLIYANPKVWQKVKEFINNSDLEKDKKIYFMIK</sequence>
<evidence type="ECO:0000259" key="7">
    <source>
        <dbReference type="Pfam" id="PF01171"/>
    </source>
</evidence>
<dbReference type="GO" id="GO:0005737">
    <property type="term" value="C:cytoplasm"/>
    <property type="evidence" value="ECO:0007669"/>
    <property type="project" value="UniProtKB-SubCell"/>
</dbReference>
<organism evidence="8 9">
    <name type="scientific">Spiroplasma chrysopicola DF-1</name>
    <dbReference type="NCBI Taxonomy" id="1276227"/>
    <lineage>
        <taxon>Bacteria</taxon>
        <taxon>Bacillati</taxon>
        <taxon>Mycoplasmatota</taxon>
        <taxon>Mollicutes</taxon>
        <taxon>Entomoplasmatales</taxon>
        <taxon>Spiroplasmataceae</taxon>
        <taxon>Spiroplasma</taxon>
    </lineage>
</organism>
<evidence type="ECO:0000256" key="3">
    <source>
        <dbReference type="ARBA" id="ARBA00022741"/>
    </source>
</evidence>
<dbReference type="HAMAP" id="MF_01161">
    <property type="entry name" value="tRNA_Ile_lys_synt"/>
    <property type="match status" value="1"/>
</dbReference>
<comment type="catalytic activity">
    <reaction evidence="5 6">
        <text>cytidine(34) in tRNA(Ile2) + L-lysine + ATP = lysidine(34) in tRNA(Ile2) + AMP + diphosphate + H(+)</text>
        <dbReference type="Rhea" id="RHEA:43744"/>
        <dbReference type="Rhea" id="RHEA-COMP:10625"/>
        <dbReference type="Rhea" id="RHEA-COMP:10670"/>
        <dbReference type="ChEBI" id="CHEBI:15378"/>
        <dbReference type="ChEBI" id="CHEBI:30616"/>
        <dbReference type="ChEBI" id="CHEBI:32551"/>
        <dbReference type="ChEBI" id="CHEBI:33019"/>
        <dbReference type="ChEBI" id="CHEBI:82748"/>
        <dbReference type="ChEBI" id="CHEBI:83665"/>
        <dbReference type="ChEBI" id="CHEBI:456215"/>
        <dbReference type="EC" id="6.3.4.19"/>
    </reaction>
</comment>
<dbReference type="GO" id="GO:0032267">
    <property type="term" value="F:tRNA(Ile)-lysidine synthase activity"/>
    <property type="evidence" value="ECO:0007669"/>
    <property type="project" value="UniProtKB-EC"/>
</dbReference>
<comment type="domain">
    <text evidence="6">The N-terminal region contains the highly conserved SGGXDS motif, predicted to be a P-loop motif involved in ATP binding.</text>
</comment>
<evidence type="ECO:0000256" key="5">
    <source>
        <dbReference type="ARBA" id="ARBA00048539"/>
    </source>
</evidence>
<dbReference type="InterPro" id="IPR011063">
    <property type="entry name" value="TilS/TtcA_N"/>
</dbReference>
<comment type="similarity">
    <text evidence="6">Belongs to the tRNA(Ile)-lysidine synthase family.</text>
</comment>
<dbReference type="KEGG" id="scr:SCHRY_v1c00120"/>
<dbReference type="GO" id="GO:0006400">
    <property type="term" value="P:tRNA modification"/>
    <property type="evidence" value="ECO:0007669"/>
    <property type="project" value="UniProtKB-UniRule"/>
</dbReference>
<dbReference type="AlphaFoldDB" id="R4U9Q6"/>
<evidence type="ECO:0000256" key="4">
    <source>
        <dbReference type="ARBA" id="ARBA00022840"/>
    </source>
</evidence>
<keyword evidence="4 6" id="KW-0067">ATP-binding</keyword>
<dbReference type="PATRIC" id="fig|1276227.3.peg.12"/>
<keyword evidence="9" id="KW-1185">Reference proteome</keyword>
<dbReference type="EMBL" id="CP005077">
    <property type="protein sequence ID" value="AGM24599.1"/>
    <property type="molecule type" value="Genomic_DNA"/>
</dbReference>
<dbReference type="GO" id="GO:0005524">
    <property type="term" value="F:ATP binding"/>
    <property type="evidence" value="ECO:0007669"/>
    <property type="project" value="UniProtKB-UniRule"/>
</dbReference>
<comment type="function">
    <text evidence="6">Ligates lysine onto the cytidine present at position 34 of the AUA codon-specific tRNA(Ile) that contains the anticodon CAU, in an ATP-dependent manner. Cytidine is converted to lysidine, thus changing the amino acid specificity of the tRNA from methionine to isoleucine.</text>
</comment>
<evidence type="ECO:0000256" key="2">
    <source>
        <dbReference type="ARBA" id="ARBA00022694"/>
    </source>
</evidence>
<comment type="subcellular location">
    <subcellularLocation>
        <location evidence="6">Cytoplasm</location>
    </subcellularLocation>
</comment>
<keyword evidence="3 6" id="KW-0547">Nucleotide-binding</keyword>
<dbReference type="Gene3D" id="3.40.50.620">
    <property type="entry name" value="HUPs"/>
    <property type="match status" value="1"/>
</dbReference>
<dbReference type="PANTHER" id="PTHR43033:SF1">
    <property type="entry name" value="TRNA(ILE)-LYSIDINE SYNTHASE-RELATED"/>
    <property type="match status" value="1"/>
</dbReference>
<dbReference type="Proteomes" id="UP000013964">
    <property type="component" value="Chromosome"/>
</dbReference>
<keyword evidence="2 6" id="KW-0819">tRNA processing</keyword>
<dbReference type="SUPFAM" id="SSF52402">
    <property type="entry name" value="Adenine nucleotide alpha hydrolases-like"/>
    <property type="match status" value="1"/>
</dbReference>
<dbReference type="InterPro" id="IPR012094">
    <property type="entry name" value="tRNA_Ile_lys_synt"/>
</dbReference>
<name>R4U9Q6_9MOLU</name>
<feature type="binding site" evidence="6">
    <location>
        <begin position="18"/>
        <end position="23"/>
    </location>
    <ligand>
        <name>ATP</name>
        <dbReference type="ChEBI" id="CHEBI:30616"/>
    </ligand>
</feature>
<dbReference type="eggNOG" id="COG0037">
    <property type="taxonomic scope" value="Bacteria"/>
</dbReference>
<evidence type="ECO:0000313" key="9">
    <source>
        <dbReference type="Proteomes" id="UP000013964"/>
    </source>
</evidence>
<evidence type="ECO:0000313" key="8">
    <source>
        <dbReference type="EMBL" id="AGM24599.1"/>
    </source>
</evidence>
<dbReference type="HOGENOM" id="CLU_018869_0_2_14"/>
<dbReference type="InterPro" id="IPR014729">
    <property type="entry name" value="Rossmann-like_a/b/a_fold"/>
</dbReference>
<evidence type="ECO:0000256" key="6">
    <source>
        <dbReference type="HAMAP-Rule" id="MF_01161"/>
    </source>
</evidence>
<protein>
    <recommendedName>
        <fullName evidence="6">tRNA(Ile)-lysidine synthase</fullName>
        <ecNumber evidence="6">6.3.4.19</ecNumber>
    </recommendedName>
    <alternativeName>
        <fullName evidence="6">tRNA(Ile)-2-lysyl-cytidine synthase</fullName>
    </alternativeName>
    <alternativeName>
        <fullName evidence="6">tRNA(Ile)-lysidine synthetase</fullName>
    </alternativeName>
</protein>
<evidence type="ECO:0000256" key="1">
    <source>
        <dbReference type="ARBA" id="ARBA00022598"/>
    </source>
</evidence>
<accession>R4U9Q6</accession>
<dbReference type="STRING" id="1276227.SCHRY_v1c00120"/>
<gene>
    <name evidence="6 8" type="primary">tilS</name>
    <name evidence="8" type="ORF">SCHRY_v1c00120</name>
</gene>
<keyword evidence="6" id="KW-0963">Cytoplasm</keyword>
<proteinExistence type="inferred from homology"/>
<dbReference type="Pfam" id="PF01171">
    <property type="entry name" value="ATP_bind_3"/>
    <property type="match status" value="1"/>
</dbReference>
<dbReference type="PANTHER" id="PTHR43033">
    <property type="entry name" value="TRNA(ILE)-LYSIDINE SYNTHASE-RELATED"/>
    <property type="match status" value="1"/>
</dbReference>
<feature type="domain" description="tRNA(Ile)-lysidine/2-thiocytidine synthase N-terminal" evidence="7">
    <location>
        <begin position="12"/>
        <end position="203"/>
    </location>
</feature>
<reference evidence="8 9" key="1">
    <citation type="journal article" date="2013" name="Genome Biol. Evol.">
        <title>Complete genomes of two dipteran-associated spiroplasmas provided insights into the origin, dynamics, and impacts of viral invasion in spiroplasma.</title>
        <authorList>
            <person name="Ku C."/>
            <person name="Lo W.S."/>
            <person name="Chen L.L."/>
            <person name="Kuo C.H."/>
        </authorList>
    </citation>
    <scope>NUCLEOTIDE SEQUENCE [LARGE SCALE GENOMIC DNA]</scope>
    <source>
        <strain evidence="8 9">DF-1</strain>
    </source>
</reference>
<keyword evidence="1 6" id="KW-0436">Ligase</keyword>